<evidence type="ECO:0000313" key="2">
    <source>
        <dbReference type="Proteomes" id="UP000001073"/>
    </source>
</evidence>
<protein>
    <submittedName>
        <fullName evidence="1">Uncharacterized protein</fullName>
    </submittedName>
</protein>
<dbReference type="GeneTree" id="ENSGT00910000147671"/>
<dbReference type="Proteomes" id="UP000001073">
    <property type="component" value="Chromosome 4"/>
</dbReference>
<dbReference type="AlphaFoldDB" id="A0A2I3HH17"/>
<keyword evidence="2" id="KW-1185">Reference proteome</keyword>
<name>A0A2I3HH17_NOMLE</name>
<organism evidence="1 2">
    <name type="scientific">Nomascus leucogenys</name>
    <name type="common">Northern white-cheeked gibbon</name>
    <name type="synonym">Hylobates leucogenys</name>
    <dbReference type="NCBI Taxonomy" id="61853"/>
    <lineage>
        <taxon>Eukaryota</taxon>
        <taxon>Metazoa</taxon>
        <taxon>Chordata</taxon>
        <taxon>Craniata</taxon>
        <taxon>Vertebrata</taxon>
        <taxon>Euteleostomi</taxon>
        <taxon>Mammalia</taxon>
        <taxon>Eutheria</taxon>
        <taxon>Euarchontoglires</taxon>
        <taxon>Primates</taxon>
        <taxon>Haplorrhini</taxon>
        <taxon>Catarrhini</taxon>
        <taxon>Hylobatidae</taxon>
        <taxon>Nomascus</taxon>
    </lineage>
</organism>
<accession>A0A2I3HH17</accession>
<reference evidence="1 2" key="1">
    <citation type="submission" date="2012-10" db="EMBL/GenBank/DDBJ databases">
        <authorList>
            <consortium name="Gibbon Genome Sequencing Consortium"/>
        </authorList>
    </citation>
    <scope>NUCLEOTIDE SEQUENCE [LARGE SCALE GENOMIC DNA]</scope>
</reference>
<proteinExistence type="predicted"/>
<dbReference type="OMA" id="SCHCIIH"/>
<dbReference type="EMBL" id="ADFV01171698">
    <property type="status" value="NOT_ANNOTATED_CDS"/>
    <property type="molecule type" value="Genomic_DNA"/>
</dbReference>
<reference evidence="1" key="3">
    <citation type="submission" date="2025-09" db="UniProtKB">
        <authorList>
            <consortium name="Ensembl"/>
        </authorList>
    </citation>
    <scope>IDENTIFICATION</scope>
</reference>
<dbReference type="InParanoid" id="A0A2I3HH17"/>
<reference evidence="1" key="2">
    <citation type="submission" date="2025-08" db="UniProtKB">
        <authorList>
            <consortium name="Ensembl"/>
        </authorList>
    </citation>
    <scope>IDENTIFICATION</scope>
</reference>
<dbReference type="Ensembl" id="ENSNLET00000057652.1">
    <property type="protein sequence ID" value="ENSNLEP00000042756.1"/>
    <property type="gene ID" value="ENSNLEG00000034786.1"/>
</dbReference>
<sequence>MSVLASCHCIIHRFSDQRGRNTGKLYINRGLALNIPKEKSKVSSSYASFLVTIIDWASSLPRAPNKQLDTVSTPEPEWTFCSIQLLLASQLRGTCAKRSSIPSSVNRVPTKTLPMSPLTELNSTYVII</sequence>
<evidence type="ECO:0000313" key="1">
    <source>
        <dbReference type="Ensembl" id="ENSNLEP00000042756.1"/>
    </source>
</evidence>